<name>A0A1A9KHS3_9PSED</name>
<dbReference type="RefSeq" id="WP_043270601.1">
    <property type="nucleotide sequence ID" value="NZ_CP015878.1"/>
</dbReference>
<dbReference type="EMBL" id="CP015878">
    <property type="protein sequence ID" value="ANI14457.1"/>
    <property type="molecule type" value="Genomic_DNA"/>
</dbReference>
<organism evidence="3 4">
    <name type="scientific">Pseudomonas citronellolis</name>
    <dbReference type="NCBI Taxonomy" id="53408"/>
    <lineage>
        <taxon>Bacteria</taxon>
        <taxon>Pseudomonadati</taxon>
        <taxon>Pseudomonadota</taxon>
        <taxon>Gammaproteobacteria</taxon>
        <taxon>Pseudomonadales</taxon>
        <taxon>Pseudomonadaceae</taxon>
        <taxon>Pseudomonas</taxon>
    </lineage>
</organism>
<feature type="region of interest" description="Disordered" evidence="1">
    <location>
        <begin position="38"/>
        <end position="59"/>
    </location>
</feature>
<evidence type="ECO:0000256" key="1">
    <source>
        <dbReference type="SAM" id="MobiDB-lite"/>
    </source>
</evidence>
<gene>
    <name evidence="2" type="ORF">A9C11_10885</name>
    <name evidence="3" type="ORF">A9C11_23125</name>
</gene>
<dbReference type="Proteomes" id="UP000077748">
    <property type="component" value="Chromosome"/>
</dbReference>
<dbReference type="AlphaFoldDB" id="A0A1A9KHS3"/>
<reference evidence="3 4" key="1">
    <citation type="submission" date="2016-05" db="EMBL/GenBank/DDBJ databases">
        <title>Genome Sequence of Pseudomonas citronellolis Strain SJTE-3, an Estrogens and Persistent Organic Pollutants degradation strain.</title>
        <authorList>
            <person name="Liang R."/>
        </authorList>
    </citation>
    <scope>NUCLEOTIDE SEQUENCE [LARGE SCALE GENOMIC DNA]</scope>
    <source>
        <strain evidence="3 4">SJTE-3</strain>
    </source>
</reference>
<accession>A0A1A9KHS3</accession>
<proteinExistence type="predicted"/>
<protein>
    <submittedName>
        <fullName evidence="3">Uncharacterized protein</fullName>
    </submittedName>
</protein>
<sequence>MAHISTTISPKAYEGLTRLAKEKGLTPEEALAEFLEQQLARKTKPNNTRGTVQPFRRRD</sequence>
<evidence type="ECO:0000313" key="4">
    <source>
        <dbReference type="Proteomes" id="UP000077748"/>
    </source>
</evidence>
<evidence type="ECO:0000313" key="3">
    <source>
        <dbReference type="EMBL" id="ANI16680.1"/>
    </source>
</evidence>
<dbReference type="EMBL" id="CP015878">
    <property type="protein sequence ID" value="ANI16680.1"/>
    <property type="molecule type" value="Genomic_DNA"/>
</dbReference>
<evidence type="ECO:0000313" key="2">
    <source>
        <dbReference type="EMBL" id="ANI14457.1"/>
    </source>
</evidence>